<proteinExistence type="predicted"/>
<evidence type="ECO:0000313" key="2">
    <source>
        <dbReference type="Proteomes" id="UP000008084"/>
    </source>
</evidence>
<dbReference type="HOGENOM" id="CLU_3335113_0_0_6"/>
<organism evidence="1 2">
    <name type="scientific">Yersinia enterocolitica subsp. palearctica serotype O:3 (strain DSM 13030 / CIP 106945 / Y11)</name>
    <dbReference type="NCBI Taxonomy" id="930944"/>
    <lineage>
        <taxon>Bacteria</taxon>
        <taxon>Pseudomonadati</taxon>
        <taxon>Pseudomonadota</taxon>
        <taxon>Gammaproteobacteria</taxon>
        <taxon>Enterobacterales</taxon>
        <taxon>Yersiniaceae</taxon>
        <taxon>Yersinia</taxon>
    </lineage>
</organism>
<protein>
    <submittedName>
        <fullName evidence="1">Uncharacterized protein</fullName>
    </submittedName>
</protein>
<name>A0A0H3NXD7_YERE1</name>
<dbReference type="Proteomes" id="UP000008084">
    <property type="component" value="Chromosome"/>
</dbReference>
<dbReference type="EMBL" id="FR729477">
    <property type="protein sequence ID" value="CBY28152.1"/>
    <property type="molecule type" value="Genomic_DNA"/>
</dbReference>
<sequence>MARLCRINTRLVTDMAAWFIHNAGKWGLNPDGYGVFSA</sequence>
<accession>A0A0H3NXD7</accession>
<reference evidence="1 2" key="1">
    <citation type="journal article" date="2011" name="J. Bacteriol.">
        <title>Complete genome sequence of Yersinia enterocolitica subsp. palearctica serogroup O:3.</title>
        <authorList>
            <person name="Batzilla J."/>
            <person name="Hoper D."/>
            <person name="Antonenka U."/>
            <person name="Heesemann J."/>
            <person name="Rakin A."/>
        </authorList>
    </citation>
    <scope>NUCLEOTIDE SEQUENCE [LARGE SCALE GENOMIC DNA]</scope>
    <source>
        <strain evidence="2">DSM 13030 / CIP 106945 / Y11</strain>
    </source>
</reference>
<dbReference type="PATRIC" id="fig|930944.6.peg.27"/>
<dbReference type="KEGG" id="yey:Y11_00291"/>
<dbReference type="AlphaFoldDB" id="A0A0H3NXD7"/>
<evidence type="ECO:0000313" key="1">
    <source>
        <dbReference type="EMBL" id="CBY28152.1"/>
    </source>
</evidence>
<gene>
    <name evidence="1" type="ordered locus">Y11_00291</name>
</gene>